<keyword evidence="9" id="KW-1185">Reference proteome</keyword>
<keyword evidence="4" id="KW-0238">DNA-binding</keyword>
<dbReference type="Proteomes" id="UP000231632">
    <property type="component" value="Unassembled WGS sequence"/>
</dbReference>
<sequence length="372" mass="41696">MLFMNLQRLKDKQPIIRYHEAAWWLTLWKKSDEFGFLAQAQSQVLQQCLKDLDRAFSDGFDRKQPLKRMPQFKRKGLGDSFRFPQSVRIEGDRVFLPKVGIVRFRESRSIKGLIRSATVSRRGKHWFVSILTAIEVDEPVHESSTATGIDRGVVNLATLSDGSVFEGSKPLKRLSKKLAREQRRLARKTKFSNNWKKQRERITRLYIKIADARNDAIHKATTIISKNHAVTVLEDLRTKNMTASAKGSVDEPGTSVRQKAGLNRSILDMGWFEFGQQLGYKQQWRGGQVILINPRNTSRKCSTCEFTDKGNRITQEQFSCTACGHAENADLNAAKNILAAGLAATACGGIGGQAPYEAGTRGAVMQSLPLAA</sequence>
<dbReference type="EMBL" id="BDFD01000005">
    <property type="protein sequence ID" value="GAV19872.1"/>
    <property type="molecule type" value="Genomic_DNA"/>
</dbReference>
<evidence type="ECO:0000259" key="7">
    <source>
        <dbReference type="Pfam" id="PF07282"/>
    </source>
</evidence>
<dbReference type="NCBIfam" id="NF040570">
    <property type="entry name" value="guided_TnpB"/>
    <property type="match status" value="1"/>
</dbReference>
<dbReference type="GO" id="GO:0003677">
    <property type="term" value="F:DNA binding"/>
    <property type="evidence" value="ECO:0007669"/>
    <property type="project" value="UniProtKB-KW"/>
</dbReference>
<dbReference type="GO" id="GO:0032196">
    <property type="term" value="P:transposition"/>
    <property type="evidence" value="ECO:0007669"/>
    <property type="project" value="UniProtKB-KW"/>
</dbReference>
<dbReference type="NCBIfam" id="TIGR01766">
    <property type="entry name" value="IS200/IS605 family accessory protein TnpB-like domain"/>
    <property type="match status" value="1"/>
</dbReference>
<dbReference type="STRING" id="1921010.MMIC_P0830"/>
<organism evidence="8 9">
    <name type="scientific">Mariprofundus micogutta</name>
    <dbReference type="NCBI Taxonomy" id="1921010"/>
    <lineage>
        <taxon>Bacteria</taxon>
        <taxon>Pseudomonadati</taxon>
        <taxon>Pseudomonadota</taxon>
        <taxon>Candidatius Mariprofundia</taxon>
        <taxon>Mariprofundales</taxon>
        <taxon>Mariprofundaceae</taxon>
        <taxon>Mariprofundus</taxon>
    </lineage>
</organism>
<keyword evidence="5" id="KW-0233">DNA recombination</keyword>
<evidence type="ECO:0000313" key="8">
    <source>
        <dbReference type="EMBL" id="GAV19872.1"/>
    </source>
</evidence>
<gene>
    <name evidence="8" type="ORF">MMIC_P0830</name>
</gene>
<protein>
    <submittedName>
        <fullName evidence="8">Putative transposase</fullName>
    </submittedName>
</protein>
<comment type="caution">
    <text evidence="8">The sequence shown here is derived from an EMBL/GenBank/DDBJ whole genome shotgun (WGS) entry which is preliminary data.</text>
</comment>
<evidence type="ECO:0000256" key="4">
    <source>
        <dbReference type="ARBA" id="ARBA00023125"/>
    </source>
</evidence>
<keyword evidence="3" id="KW-0815">Transposition</keyword>
<accession>A0A1L8CLT5</accession>
<feature type="domain" description="Probable transposase IS891/IS1136/IS1341" evidence="6">
    <location>
        <begin position="130"/>
        <end position="243"/>
    </location>
</feature>
<dbReference type="Pfam" id="PF07282">
    <property type="entry name" value="Cas12f1-like_TNB"/>
    <property type="match status" value="1"/>
</dbReference>
<evidence type="ECO:0000256" key="5">
    <source>
        <dbReference type="ARBA" id="ARBA00023172"/>
    </source>
</evidence>
<dbReference type="AlphaFoldDB" id="A0A1L8CLT5"/>
<feature type="domain" description="Cas12f1-like TNB" evidence="7">
    <location>
        <begin position="271"/>
        <end position="337"/>
    </location>
</feature>
<dbReference type="InterPro" id="IPR001959">
    <property type="entry name" value="Transposase"/>
</dbReference>
<dbReference type="PANTHER" id="PTHR30405:SF25">
    <property type="entry name" value="RNA-GUIDED DNA ENDONUCLEASE INSQ-RELATED"/>
    <property type="match status" value="1"/>
</dbReference>
<reference evidence="8 9" key="1">
    <citation type="journal article" date="2017" name="Arch. Microbiol.">
        <title>Mariprofundus micogutta sp. nov., a novel iron-oxidizing zetaproteobacterium isolated from a deep-sea hydrothermal field at the Bayonnaise knoll of the Izu-Ogasawara arc, and a description of Mariprofundales ord. nov. and Zetaproteobacteria classis nov.</title>
        <authorList>
            <person name="Makita H."/>
            <person name="Tanaka E."/>
            <person name="Mitsunobu S."/>
            <person name="Miyazaki M."/>
            <person name="Nunoura T."/>
            <person name="Uematsu K."/>
            <person name="Takaki Y."/>
            <person name="Nishi S."/>
            <person name="Shimamura S."/>
            <person name="Takai K."/>
        </authorList>
    </citation>
    <scope>NUCLEOTIDE SEQUENCE [LARGE SCALE GENOMIC DNA]</scope>
    <source>
        <strain evidence="8 9">ET2</strain>
    </source>
</reference>
<dbReference type="PANTHER" id="PTHR30405">
    <property type="entry name" value="TRANSPOSASE"/>
    <property type="match status" value="1"/>
</dbReference>
<evidence type="ECO:0000256" key="3">
    <source>
        <dbReference type="ARBA" id="ARBA00022578"/>
    </source>
</evidence>
<dbReference type="InterPro" id="IPR010095">
    <property type="entry name" value="Cas12f1-like_TNB"/>
</dbReference>
<comment type="similarity">
    <text evidence="1">In the C-terminal section; belongs to the transposase 35 family.</text>
</comment>
<dbReference type="GO" id="GO:0006310">
    <property type="term" value="P:DNA recombination"/>
    <property type="evidence" value="ECO:0007669"/>
    <property type="project" value="UniProtKB-KW"/>
</dbReference>
<dbReference type="InterPro" id="IPR051399">
    <property type="entry name" value="RNA-guided_DNA_endo/Transpos"/>
</dbReference>
<proteinExistence type="inferred from homology"/>
<name>A0A1L8CLT5_9PROT</name>
<dbReference type="Pfam" id="PF01385">
    <property type="entry name" value="OrfB_IS605"/>
    <property type="match status" value="1"/>
</dbReference>
<evidence type="ECO:0000256" key="1">
    <source>
        <dbReference type="ARBA" id="ARBA00008761"/>
    </source>
</evidence>
<comment type="similarity">
    <text evidence="2">In the N-terminal section; belongs to the transposase 2 family.</text>
</comment>
<evidence type="ECO:0000259" key="6">
    <source>
        <dbReference type="Pfam" id="PF01385"/>
    </source>
</evidence>
<evidence type="ECO:0000256" key="2">
    <source>
        <dbReference type="ARBA" id="ARBA00011044"/>
    </source>
</evidence>
<evidence type="ECO:0000313" key="9">
    <source>
        <dbReference type="Proteomes" id="UP000231632"/>
    </source>
</evidence>